<feature type="compositionally biased region" description="Polar residues" evidence="1">
    <location>
        <begin position="491"/>
        <end position="504"/>
    </location>
</feature>
<evidence type="ECO:0000313" key="4">
    <source>
        <dbReference type="Proteomes" id="UP000007110"/>
    </source>
</evidence>
<dbReference type="GO" id="GO:0005634">
    <property type="term" value="C:nucleus"/>
    <property type="evidence" value="ECO:0000318"/>
    <property type="project" value="GO_Central"/>
</dbReference>
<feature type="compositionally biased region" description="Basic and acidic residues" evidence="1">
    <location>
        <begin position="161"/>
        <end position="170"/>
    </location>
</feature>
<feature type="compositionally biased region" description="Basic and acidic residues" evidence="1">
    <location>
        <begin position="7"/>
        <end position="29"/>
    </location>
</feature>
<feature type="compositionally biased region" description="Polar residues" evidence="1">
    <location>
        <begin position="634"/>
        <end position="644"/>
    </location>
</feature>
<feature type="compositionally biased region" description="Basic residues" evidence="1">
    <location>
        <begin position="470"/>
        <end position="482"/>
    </location>
</feature>
<dbReference type="GO" id="GO:0061860">
    <property type="term" value="F:DNA clamp unloader activity"/>
    <property type="evidence" value="ECO:0000318"/>
    <property type="project" value="GO_Central"/>
</dbReference>
<dbReference type="SUPFAM" id="SSF52540">
    <property type="entry name" value="P-loop containing nucleoside triphosphate hydrolases"/>
    <property type="match status" value="1"/>
</dbReference>
<dbReference type="FunFam" id="3.40.50.300:FF:003283">
    <property type="entry name" value="Predicted protein"/>
    <property type="match status" value="1"/>
</dbReference>
<dbReference type="KEGG" id="spu:100892842"/>
<dbReference type="InParanoid" id="A0A7M7NR03"/>
<feature type="compositionally biased region" description="Polar residues" evidence="1">
    <location>
        <begin position="1426"/>
        <end position="1436"/>
    </location>
</feature>
<feature type="domain" description="AAA+ ATPase" evidence="2">
    <location>
        <begin position="1128"/>
        <end position="1343"/>
    </location>
</feature>
<feature type="region of interest" description="Disordered" evidence="1">
    <location>
        <begin position="1178"/>
        <end position="1218"/>
    </location>
</feature>
<organism evidence="3 4">
    <name type="scientific">Strongylocentrotus purpuratus</name>
    <name type="common">Purple sea urchin</name>
    <dbReference type="NCBI Taxonomy" id="7668"/>
    <lineage>
        <taxon>Eukaryota</taxon>
        <taxon>Metazoa</taxon>
        <taxon>Echinodermata</taxon>
        <taxon>Eleutherozoa</taxon>
        <taxon>Echinozoa</taxon>
        <taxon>Echinoidea</taxon>
        <taxon>Euechinoidea</taxon>
        <taxon>Echinacea</taxon>
        <taxon>Camarodonta</taxon>
        <taxon>Echinidea</taxon>
        <taxon>Strongylocentrotidae</taxon>
        <taxon>Strongylocentrotus</taxon>
    </lineage>
</organism>
<dbReference type="SMART" id="SM00382">
    <property type="entry name" value="AAA"/>
    <property type="match status" value="1"/>
</dbReference>
<keyword evidence="4" id="KW-1185">Reference proteome</keyword>
<dbReference type="OrthoDB" id="9996895at2759"/>
<dbReference type="EnsemblMetazoa" id="XM_030983975">
    <property type="protein sequence ID" value="XP_030839835"/>
    <property type="gene ID" value="LOC100892842"/>
</dbReference>
<feature type="region of interest" description="Disordered" evidence="1">
    <location>
        <begin position="1"/>
        <end position="288"/>
    </location>
</feature>
<dbReference type="PANTHER" id="PTHR23389">
    <property type="entry name" value="CHROMOSOME TRANSMISSION FIDELITY FACTOR 18"/>
    <property type="match status" value="1"/>
</dbReference>
<dbReference type="InterPro" id="IPR003593">
    <property type="entry name" value="AAA+_ATPase"/>
</dbReference>
<feature type="region of interest" description="Disordered" evidence="1">
    <location>
        <begin position="301"/>
        <end position="725"/>
    </location>
</feature>
<feature type="compositionally biased region" description="Basic and acidic residues" evidence="1">
    <location>
        <begin position="567"/>
        <end position="587"/>
    </location>
</feature>
<feature type="compositionally biased region" description="Basic and acidic residues" evidence="1">
    <location>
        <begin position="506"/>
        <end position="515"/>
    </location>
</feature>
<feature type="region of interest" description="Disordered" evidence="1">
    <location>
        <begin position="1230"/>
        <end position="1277"/>
    </location>
</feature>
<feature type="compositionally biased region" description="Basic residues" evidence="1">
    <location>
        <begin position="993"/>
        <end position="1002"/>
    </location>
</feature>
<dbReference type="InterPro" id="IPR027417">
    <property type="entry name" value="P-loop_NTPase"/>
</dbReference>
<dbReference type="InterPro" id="IPR003959">
    <property type="entry name" value="ATPase_AAA_core"/>
</dbReference>
<feature type="compositionally biased region" description="Basic and acidic residues" evidence="1">
    <location>
        <begin position="377"/>
        <end position="467"/>
    </location>
</feature>
<dbReference type="GO" id="GO:0003677">
    <property type="term" value="F:DNA binding"/>
    <property type="evidence" value="ECO:0000318"/>
    <property type="project" value="GO_Central"/>
</dbReference>
<protein>
    <recommendedName>
        <fullName evidence="2">AAA+ ATPase domain-containing protein</fullName>
    </recommendedName>
</protein>
<dbReference type="GeneID" id="100892842"/>
<feature type="compositionally biased region" description="Basic and acidic residues" evidence="1">
    <location>
        <begin position="122"/>
        <end position="139"/>
    </location>
</feature>
<accession>A0A7M7NR03</accession>
<feature type="compositionally biased region" description="Basic residues" evidence="1">
    <location>
        <begin position="703"/>
        <end position="715"/>
    </location>
</feature>
<feature type="compositionally biased region" description="Polar residues" evidence="1">
    <location>
        <begin position="313"/>
        <end position="323"/>
    </location>
</feature>
<feature type="compositionally biased region" description="Basic and acidic residues" evidence="1">
    <location>
        <begin position="899"/>
        <end position="911"/>
    </location>
</feature>
<dbReference type="RefSeq" id="XP_030839835.1">
    <property type="nucleotide sequence ID" value="XM_030983975.1"/>
</dbReference>
<dbReference type="Pfam" id="PF00004">
    <property type="entry name" value="AAA"/>
    <property type="match status" value="1"/>
</dbReference>
<dbReference type="Gene3D" id="3.40.50.300">
    <property type="entry name" value="P-loop containing nucleotide triphosphate hydrolases"/>
    <property type="match status" value="1"/>
</dbReference>
<reference evidence="4" key="1">
    <citation type="submission" date="2015-02" db="EMBL/GenBank/DDBJ databases">
        <title>Genome sequencing for Strongylocentrotus purpuratus.</title>
        <authorList>
            <person name="Murali S."/>
            <person name="Liu Y."/>
            <person name="Vee V."/>
            <person name="English A."/>
            <person name="Wang M."/>
            <person name="Skinner E."/>
            <person name="Han Y."/>
            <person name="Muzny D.M."/>
            <person name="Worley K.C."/>
            <person name="Gibbs R.A."/>
        </authorList>
    </citation>
    <scope>NUCLEOTIDE SEQUENCE</scope>
</reference>
<feature type="compositionally biased region" description="Basic and acidic residues" evidence="1">
    <location>
        <begin position="225"/>
        <end position="247"/>
    </location>
</feature>
<feature type="compositionally biased region" description="Low complexity" evidence="1">
    <location>
        <begin position="1256"/>
        <end position="1275"/>
    </location>
</feature>
<proteinExistence type="predicted"/>
<feature type="compositionally biased region" description="Basic and acidic residues" evidence="1">
    <location>
        <begin position="84"/>
        <end position="109"/>
    </location>
</feature>
<reference evidence="3" key="2">
    <citation type="submission" date="2021-01" db="UniProtKB">
        <authorList>
            <consortium name="EnsemblMetazoa"/>
        </authorList>
    </citation>
    <scope>IDENTIFICATION</scope>
</reference>
<dbReference type="GO" id="GO:0016887">
    <property type="term" value="F:ATP hydrolysis activity"/>
    <property type="evidence" value="ECO:0007669"/>
    <property type="project" value="InterPro"/>
</dbReference>
<feature type="compositionally biased region" description="Polar residues" evidence="1">
    <location>
        <begin position="912"/>
        <end position="936"/>
    </location>
</feature>
<dbReference type="CTD" id="79915"/>
<dbReference type="FunCoup" id="A0A7M7NR03">
    <property type="interactions" value="1126"/>
</dbReference>
<feature type="region of interest" description="Disordered" evidence="1">
    <location>
        <begin position="1416"/>
        <end position="1445"/>
    </location>
</feature>
<dbReference type="GO" id="GO:0005524">
    <property type="term" value="F:ATP binding"/>
    <property type="evidence" value="ECO:0007669"/>
    <property type="project" value="InterPro"/>
</dbReference>
<name>A0A7M7NR03_STRPU</name>
<feature type="compositionally biased region" description="Polar residues" evidence="1">
    <location>
        <begin position="73"/>
        <end position="83"/>
    </location>
</feature>
<feature type="compositionally biased region" description="Low complexity" evidence="1">
    <location>
        <begin position="1200"/>
        <end position="1209"/>
    </location>
</feature>
<feature type="compositionally biased region" description="Acidic residues" evidence="1">
    <location>
        <begin position="182"/>
        <end position="191"/>
    </location>
</feature>
<feature type="compositionally biased region" description="Basic and acidic residues" evidence="1">
    <location>
        <begin position="1601"/>
        <end position="1616"/>
    </location>
</feature>
<evidence type="ECO:0000256" key="1">
    <source>
        <dbReference type="SAM" id="MobiDB-lite"/>
    </source>
</evidence>
<feature type="compositionally biased region" description="Acidic residues" evidence="1">
    <location>
        <begin position="1106"/>
        <end position="1116"/>
    </location>
</feature>
<feature type="compositionally biased region" description="Polar residues" evidence="1">
    <location>
        <begin position="1178"/>
        <end position="1199"/>
    </location>
</feature>
<feature type="compositionally biased region" description="Basic and acidic residues" evidence="1">
    <location>
        <begin position="944"/>
        <end position="955"/>
    </location>
</feature>
<evidence type="ECO:0000313" key="3">
    <source>
        <dbReference type="EnsemblMetazoa" id="XP_030839836"/>
    </source>
</evidence>
<sequence length="1835" mass="204682">MIGVMEKTLEEAALEKEEVSVPKQKKAEVKTPSITNFFKPPSKPTPQTEESKPTDLRNYFQVTKKNVVPDQPKISSDQNCQEDSSLKVEKANAIEDGDSKLKRNKRGGEVKQVCKKPKKHKSDSNLKSDDEDRDFESPPKNRRKRKSRLDSDSIADFIDSEDSKQGHDLSENGSLQPLTGQDEMEVSESDGTEMPCNGEDAQNTSTIVSYEDFLRNSMEDEDNKESEIENETKDVVESVPKEVDHPPDSIMLTPPDSRCSQESPTGDQLATPPANQHTMKEEEANDSDTCLRKFITVKAQVHSPLDGRDKDSSPSASQMLNSETDSRKTGFGPRRLISNVCVPDSSPELRLISIETKDEPKKTGPVYNIFQPKATGFKKDVTKKELTKKESTKEEATKENKQEQSGHVKDLTKEKVKDNGEDDTEKRTMEKQKELPDKPDVVKTQDVDDNIAKGKKEKEGTIKKDSLTAKNKKLKRSKKVAVARKDRESQESPLASKPSSNSKSFVGEKETKEDSLIPPRRVLRARVSKASTDADSSLEEFEDVQPLKTKANKQTKKATPSSNKTSVKAEVKDKKRGSERSKTEHQKFKSSLMSGGKGQGPIRLKLTAIKASPKKNSKVTKAQQLLQKAKKGHQTTLVSKTLLSRQLVKKKNTQTTFPHSKSTAVSSKAEKAYSLNKKGKMEETKEKPAKKSEKKVGGGAQTPRRRSSSRNKPKTPPKPAAKLAPIFTKQGQLAAAKKFKQDSILAAIAESLPVDEASRDSLIDSKETMSDLSGPGLGFNMLEQLKMKPTLTQKDASMQLIKACHVLQKDDTNPLWKLPCPGLGNWKLKDDLEAKPQISQDMKLAPSSVSSPSISCKFKLFEGHPPVSESDKKAVMDEILRANPKFPIQKIFKMYQAKKNGETQKKDKDNSDVQASDQGTQEAAASSESVPTMKSSKLSRGKRKAEDKNDDDNARRKIARRSGTRGCAGRSLEAGLDGEPAEEVGDAEERSLRRSSRRSSRRVSREVEERKDGDGKGEEEQKAEKDGKKDTVVEESREEKRRAGLLWTEKYQPTAVSEMIGNTALCRKFSSWLTEWKKKTLRMKEKTRNAQRKDKRKSKGSRRIESDDESDDDFCCSDIEDSDEEDGLCNTILLSGPHGVGKTSLVYACAQELGFEVFEVNASSRRNGRQILAELGEGTQSHQVARQPGLSSTRFFNQFPSKSVSTKPASPKKKKKPALPKAFAGFVKIGSSSSSSTKRSPVKKASVKKSPKKAIKQSPIKKISSSQPPGSQAASTKPKITSTSLILFDEVDIIFEEDKGFLSTVMSFMESSKRPIVLTTSDPRFSFSLTSRYDELTFKPPPLNPLVSHLKLLCLAEDVPISHQDLRLVAEFFDRDIRRCLQHLQFWVSSGATPRSDSIQLGPDGEEDDKREHMIDAPRERISQGKPVSQSATSEMDTSDVGGDETRVGGAIVELTQELIDLETKIIAVGEYYSMKGYKPQDVLKMMDEMGLTSEKETPKDNETNSIQESLGQHSFRTGLGNYCGLFESIAGLGNVAGPVIDSLHLLKRLDDPVILASILRAFHDLRIDAVHCNLPQIISSITTSKDTKASYASLSSNEKSSSESADHELTENEKKKSSKLGGDLMNIMAEHADRMSEMDTMLLHSQQQDSHLNRYGNNEWWHPLLMPGLIDSEDWIGDDYEQVDVRHCDSRGEVNIVDMNCCLEAMSLRDCVKRCRRTVAEARQDETRWEEIQRSVLPSDHEALLRIKAITSEATLRETNSSVVRRLPDHLYTNHSALTLDYLPMLRGICRYEELRKEANLKRRFFHYLDSISFCLKPVTHLSLASILNPTQHP</sequence>
<dbReference type="EnsemblMetazoa" id="XM_030983976">
    <property type="protein sequence ID" value="XP_030839836"/>
    <property type="gene ID" value="LOC100892842"/>
</dbReference>
<feature type="region of interest" description="Disordered" evidence="1">
    <location>
        <begin position="1593"/>
        <end position="1623"/>
    </location>
</feature>
<dbReference type="PANTHER" id="PTHR23389:SF21">
    <property type="entry name" value="ATPASE FAMILY AAA DOMAIN-CONTAINING PROTEIN 5"/>
    <property type="match status" value="1"/>
</dbReference>
<dbReference type="CDD" id="cd00009">
    <property type="entry name" value="AAA"/>
    <property type="match status" value="1"/>
</dbReference>
<dbReference type="RefSeq" id="XP_030839836.1">
    <property type="nucleotide sequence ID" value="XM_030983976.1"/>
</dbReference>
<evidence type="ECO:0000259" key="2">
    <source>
        <dbReference type="SMART" id="SM00382"/>
    </source>
</evidence>
<dbReference type="Proteomes" id="UP000007110">
    <property type="component" value="Unassembled WGS sequence"/>
</dbReference>
<feature type="compositionally biased region" description="Polar residues" evidence="1">
    <location>
        <begin position="653"/>
        <end position="666"/>
    </location>
</feature>
<feature type="region of interest" description="Disordered" evidence="1">
    <location>
        <begin position="899"/>
        <end position="1039"/>
    </location>
</feature>
<feature type="compositionally biased region" description="Basic residues" evidence="1">
    <location>
        <begin position="1240"/>
        <end position="1255"/>
    </location>
</feature>
<feature type="region of interest" description="Disordered" evidence="1">
    <location>
        <begin position="1083"/>
        <end position="1116"/>
    </location>
</feature>
<feature type="compositionally biased region" description="Polar residues" evidence="1">
    <location>
        <begin position="258"/>
        <end position="277"/>
    </location>
</feature>
<feature type="compositionally biased region" description="Basic and acidic residues" evidence="1">
    <location>
        <begin position="1083"/>
        <end position="1092"/>
    </location>
</feature>
<feature type="compositionally biased region" description="Basic and acidic residues" evidence="1">
    <location>
        <begin position="1003"/>
        <end position="1039"/>
    </location>
</feature>
<feature type="compositionally biased region" description="Basic and acidic residues" evidence="1">
    <location>
        <begin position="679"/>
        <end position="696"/>
    </location>
</feature>